<evidence type="ECO:0000256" key="1">
    <source>
        <dbReference type="SAM" id="SignalP"/>
    </source>
</evidence>
<accession>A0AAD3HAV6</accession>
<evidence type="ECO:0000259" key="2">
    <source>
        <dbReference type="PROSITE" id="PS51670"/>
    </source>
</evidence>
<dbReference type="EMBL" id="BLLK01000056">
    <property type="protein sequence ID" value="GFH56795.1"/>
    <property type="molecule type" value="Genomic_DNA"/>
</dbReference>
<gene>
    <name evidence="3" type="ORF">CTEN210_13271</name>
</gene>
<organism evidence="3 4">
    <name type="scientific">Chaetoceros tenuissimus</name>
    <dbReference type="NCBI Taxonomy" id="426638"/>
    <lineage>
        <taxon>Eukaryota</taxon>
        <taxon>Sar</taxon>
        <taxon>Stramenopiles</taxon>
        <taxon>Ochrophyta</taxon>
        <taxon>Bacillariophyta</taxon>
        <taxon>Coscinodiscophyceae</taxon>
        <taxon>Chaetocerotophycidae</taxon>
        <taxon>Chaetocerotales</taxon>
        <taxon>Chaetocerotaceae</taxon>
        <taxon>Chaetoceros</taxon>
    </lineage>
</organism>
<comment type="caution">
    <text evidence="3">The sequence shown here is derived from an EMBL/GenBank/DDBJ whole genome shotgun (WGS) entry which is preliminary data.</text>
</comment>
<name>A0AAD3HAV6_9STRA</name>
<evidence type="ECO:0000313" key="4">
    <source>
        <dbReference type="Proteomes" id="UP001054902"/>
    </source>
</evidence>
<dbReference type="AlphaFoldDB" id="A0AAD3HAV6"/>
<sequence>MNFAFFLFFPLIVANHPVFSLKNDKLIRGSINTSIKTRSLESKHIVIPFGDAEGNRNLDRHLHEDDAGDTINRQRFLSEDDITTTIIDYGLGGTESCSICGANYRCSNGFHSNWNNGVASFPDPLNSLPVNSMEVEVFGHGCEIGTIEVSLNGNVLAGALPSFSDNCNCGFCNSSSATFTFDLAWYNVGGSNEIKLRKTPGHICVDRVELDLYAAPTPAPTPKPEPPSPCKDVNCNNAGKCEVTSPTTAKCTCENTFINTENLLGCVCREGHTFDAGNNRCIPPVTPSPTASPTKSPTASPTQTATVAKACADDASATFSLINVDKEVDCAWLTKNSKKEEVREANYCGLNRVKLHCKVSCNFCDCEDDPDFTFELTNVKDDNGNPKIEDCSWLLRNSNAKEDRIANYCTDAFENGSVLNACTKSCGQCLSDE</sequence>
<protein>
    <recommendedName>
        <fullName evidence="2">ShKT domain-containing protein</fullName>
    </recommendedName>
</protein>
<evidence type="ECO:0000313" key="3">
    <source>
        <dbReference type="EMBL" id="GFH56795.1"/>
    </source>
</evidence>
<dbReference type="PROSITE" id="PS51670">
    <property type="entry name" value="SHKT"/>
    <property type="match status" value="1"/>
</dbReference>
<feature type="domain" description="ShKT" evidence="2">
    <location>
        <begin position="321"/>
        <end position="364"/>
    </location>
</feature>
<feature type="signal peptide" evidence="1">
    <location>
        <begin position="1"/>
        <end position="20"/>
    </location>
</feature>
<keyword evidence="1" id="KW-0732">Signal</keyword>
<dbReference type="InterPro" id="IPR003582">
    <property type="entry name" value="ShKT_dom"/>
</dbReference>
<proteinExistence type="predicted"/>
<feature type="chain" id="PRO_5042054174" description="ShKT domain-containing protein" evidence="1">
    <location>
        <begin position="21"/>
        <end position="433"/>
    </location>
</feature>
<keyword evidence="4" id="KW-1185">Reference proteome</keyword>
<dbReference type="Proteomes" id="UP001054902">
    <property type="component" value="Unassembled WGS sequence"/>
</dbReference>
<reference evidence="3 4" key="1">
    <citation type="journal article" date="2021" name="Sci. Rep.">
        <title>The genome of the diatom Chaetoceros tenuissimus carries an ancient integrated fragment of an extant virus.</title>
        <authorList>
            <person name="Hongo Y."/>
            <person name="Kimura K."/>
            <person name="Takaki Y."/>
            <person name="Yoshida Y."/>
            <person name="Baba S."/>
            <person name="Kobayashi G."/>
            <person name="Nagasaki K."/>
            <person name="Hano T."/>
            <person name="Tomaru Y."/>
        </authorList>
    </citation>
    <scope>NUCLEOTIDE SEQUENCE [LARGE SCALE GENOMIC DNA]</scope>
    <source>
        <strain evidence="3 4">NIES-3715</strain>
    </source>
</reference>